<reference evidence="1" key="1">
    <citation type="submission" date="2021-02" db="EMBL/GenBank/DDBJ databases">
        <authorList>
            <consortium name="DOE Joint Genome Institute"/>
            <person name="Ahrendt S."/>
            <person name="Looney B.P."/>
            <person name="Miyauchi S."/>
            <person name="Morin E."/>
            <person name="Drula E."/>
            <person name="Courty P.E."/>
            <person name="Chicoki N."/>
            <person name="Fauchery L."/>
            <person name="Kohler A."/>
            <person name="Kuo A."/>
            <person name="Labutti K."/>
            <person name="Pangilinan J."/>
            <person name="Lipzen A."/>
            <person name="Riley R."/>
            <person name="Andreopoulos W."/>
            <person name="He G."/>
            <person name="Johnson J."/>
            <person name="Barry K.W."/>
            <person name="Grigoriev I.V."/>
            <person name="Nagy L."/>
            <person name="Hibbett D."/>
            <person name="Henrissat B."/>
            <person name="Matheny P.B."/>
            <person name="Labbe J."/>
            <person name="Martin F."/>
        </authorList>
    </citation>
    <scope>NUCLEOTIDE SEQUENCE</scope>
    <source>
        <strain evidence="1">EC-137</strain>
    </source>
</reference>
<evidence type="ECO:0000313" key="1">
    <source>
        <dbReference type="EMBL" id="KAI0035361.1"/>
    </source>
</evidence>
<organism evidence="1 2">
    <name type="scientific">Vararia minispora EC-137</name>
    <dbReference type="NCBI Taxonomy" id="1314806"/>
    <lineage>
        <taxon>Eukaryota</taxon>
        <taxon>Fungi</taxon>
        <taxon>Dikarya</taxon>
        <taxon>Basidiomycota</taxon>
        <taxon>Agaricomycotina</taxon>
        <taxon>Agaricomycetes</taxon>
        <taxon>Russulales</taxon>
        <taxon>Lachnocladiaceae</taxon>
        <taxon>Vararia</taxon>
    </lineage>
</organism>
<sequence length="977" mass="106332">MARKRAFLDDGDSDSVSGSDNDSTPYVGNDDPDERAERELFENSYGRKRQRRGGKEDAIYGVFGDDSEDEGFGGRGKGRAGAPKPKRSDWAKAPAFVPKQAAGSAAGGKGSDEEDEGGDEDADEDEDMGGDGDADTGDEDEEVESAAGESRAPSPRVRDADEDEEMDERPRFGRGGLGLGASKSQPPTTFSGFTKAGIGASRPAAISGTASPAPRSPAPASSAPTPPPSEPEPEVDMPDSLPSAFGGAARAQRSFVRSDAGPSETRAPAQLSTSERTHFSKLKGSFGARMLEKMGWQTGAGLGTGGEGIVTPVESKLRPKGMGIAYRGFGEKTEQSKSEARRRGEVVSDDEDAKPKDARKAAEKAKKKKAEAWQKPKKVKVKVQHKTYEEIVADAGQDAAGPSGIGVIIDATGATPREVSSLAEVSIASWTPSTDSTRIPEVRHNIRLIAESATADLKGLAQEANEIRKRRRAIIAEDARLRKRVADEAELIARMQEVRLVADEIQSLAKQLSSVYEATLDPLSPYIEKLVTEYPREFDRYRLDELVVAAMAPIVRRSMAGWKPLEEPELLLDTFRLWRSALKVNEEPIKPPDTQVGLYGATIETVSARPAVEAPMTPFESLLWNVWLPRVRSAINNDWDPADPAPAVRLYEAWARFLPPFIRDNFLDQLVLPKLSKALADWRPSSRTSLRALVFPWLPHAGLRLDSILSDALRRLKSVLRAWLPSDALPADLDAWRTVLPPSDWDSLTLKYVLPKLGATLRDDLRVNPREQDMAPLAAVLAWTPLLRASTLAQLLAREFFPQWLGVLHFWLVQPRPSFEEVARWLEGWQGAFPDSVRAQGAVQAGFTAAFDLVNKAIDLGSRAAAELPQPEFGRAVAPAPAQVQAARRLAARTQEVTFRAIAEEYAAGHNLLFVPTQRVHEQSRVPLIRVSPTADGRGGVLVYILDDAVWAPDPAADGEYRAVSLETMVLRANGKS</sequence>
<dbReference type="Proteomes" id="UP000814128">
    <property type="component" value="Unassembled WGS sequence"/>
</dbReference>
<keyword evidence="2" id="KW-1185">Reference proteome</keyword>
<accession>A0ACB8QVI7</accession>
<name>A0ACB8QVI7_9AGAM</name>
<gene>
    <name evidence="1" type="ORF">K488DRAFT_43569</name>
</gene>
<comment type="caution">
    <text evidence="1">The sequence shown here is derived from an EMBL/GenBank/DDBJ whole genome shotgun (WGS) entry which is preliminary data.</text>
</comment>
<dbReference type="EMBL" id="MU273486">
    <property type="protein sequence ID" value="KAI0035361.1"/>
    <property type="molecule type" value="Genomic_DNA"/>
</dbReference>
<evidence type="ECO:0000313" key="2">
    <source>
        <dbReference type="Proteomes" id="UP000814128"/>
    </source>
</evidence>
<proteinExistence type="predicted"/>
<protein>
    <submittedName>
        <fullName evidence="1">GC-rich sequence DNA-binding factor-like protein-domain-containing protein</fullName>
    </submittedName>
</protein>
<reference evidence="1" key="2">
    <citation type="journal article" date="2022" name="New Phytol.">
        <title>Evolutionary transition to the ectomycorrhizal habit in the genomes of a hyperdiverse lineage of mushroom-forming fungi.</title>
        <authorList>
            <person name="Looney B."/>
            <person name="Miyauchi S."/>
            <person name="Morin E."/>
            <person name="Drula E."/>
            <person name="Courty P.E."/>
            <person name="Kohler A."/>
            <person name="Kuo A."/>
            <person name="LaButti K."/>
            <person name="Pangilinan J."/>
            <person name="Lipzen A."/>
            <person name="Riley R."/>
            <person name="Andreopoulos W."/>
            <person name="He G."/>
            <person name="Johnson J."/>
            <person name="Nolan M."/>
            <person name="Tritt A."/>
            <person name="Barry K.W."/>
            <person name="Grigoriev I.V."/>
            <person name="Nagy L.G."/>
            <person name="Hibbett D."/>
            <person name="Henrissat B."/>
            <person name="Matheny P.B."/>
            <person name="Labbe J."/>
            <person name="Martin F.M."/>
        </authorList>
    </citation>
    <scope>NUCLEOTIDE SEQUENCE</scope>
    <source>
        <strain evidence="1">EC-137</strain>
    </source>
</reference>